<feature type="non-terminal residue" evidence="1">
    <location>
        <position position="1"/>
    </location>
</feature>
<accession>X1HY64</accession>
<evidence type="ECO:0000313" key="1">
    <source>
        <dbReference type="EMBL" id="GAH50243.1"/>
    </source>
</evidence>
<protein>
    <submittedName>
        <fullName evidence="1">Uncharacterized protein</fullName>
    </submittedName>
</protein>
<organism evidence="1">
    <name type="scientific">marine sediment metagenome</name>
    <dbReference type="NCBI Taxonomy" id="412755"/>
    <lineage>
        <taxon>unclassified sequences</taxon>
        <taxon>metagenomes</taxon>
        <taxon>ecological metagenomes</taxon>
    </lineage>
</organism>
<sequence>VREYVVPANPKTALQLIQRGHVTEAVAYIHTAMADATNPLKSIDQVAYAALAAAKGRIMTWFNQAVKLWIDVSVAVLVPVVYSDMTFTTKTVGAIDLELYLNEETGSTLAAGKFYFGSTKTNLINAVAATVTAGDKVALVAEDCSAFLTAGVKAFVQFRPDAADGCEGADSGIYNFYPA</sequence>
<reference evidence="1" key="1">
    <citation type="journal article" date="2014" name="Front. Microbiol.">
        <title>High frequency of phylogenetically diverse reductive dehalogenase-homologous genes in deep subseafloor sedimentary metagenomes.</title>
        <authorList>
            <person name="Kawai M."/>
            <person name="Futagami T."/>
            <person name="Toyoda A."/>
            <person name="Takaki Y."/>
            <person name="Nishi S."/>
            <person name="Hori S."/>
            <person name="Arai W."/>
            <person name="Tsubouchi T."/>
            <person name="Morono Y."/>
            <person name="Uchiyama I."/>
            <person name="Ito T."/>
            <person name="Fujiyama A."/>
            <person name="Inagaki F."/>
            <person name="Takami H."/>
        </authorList>
    </citation>
    <scope>NUCLEOTIDE SEQUENCE</scope>
    <source>
        <strain evidence="1">Expedition CK06-06</strain>
    </source>
</reference>
<name>X1HY64_9ZZZZ</name>
<dbReference type="EMBL" id="BARU01016593">
    <property type="protein sequence ID" value="GAH50243.1"/>
    <property type="molecule type" value="Genomic_DNA"/>
</dbReference>
<proteinExistence type="predicted"/>
<dbReference type="AlphaFoldDB" id="X1HY64"/>
<comment type="caution">
    <text evidence="1">The sequence shown here is derived from an EMBL/GenBank/DDBJ whole genome shotgun (WGS) entry which is preliminary data.</text>
</comment>
<gene>
    <name evidence="1" type="ORF">S03H2_27574</name>
</gene>